<accession>A0ABW8ULI3</accession>
<evidence type="ECO:0000256" key="1">
    <source>
        <dbReference type="SAM" id="Phobius"/>
    </source>
</evidence>
<proteinExistence type="predicted"/>
<evidence type="ECO:0000313" key="3">
    <source>
        <dbReference type="Proteomes" id="UP001625374"/>
    </source>
</evidence>
<evidence type="ECO:0000313" key="2">
    <source>
        <dbReference type="EMBL" id="MFL2103780.1"/>
    </source>
</evidence>
<dbReference type="Proteomes" id="UP001625374">
    <property type="component" value="Unassembled WGS sequence"/>
</dbReference>
<gene>
    <name evidence="2" type="ORF">ACEN37_10975</name>
</gene>
<keyword evidence="1" id="KW-0812">Transmembrane</keyword>
<protein>
    <submittedName>
        <fullName evidence="2">Uncharacterized protein</fullName>
    </submittedName>
</protein>
<keyword evidence="1" id="KW-0472">Membrane</keyword>
<keyword evidence="3" id="KW-1185">Reference proteome</keyword>
<dbReference type="RefSeq" id="WP_407143696.1">
    <property type="nucleotide sequence ID" value="NZ_JBGQQI010000046.1"/>
</dbReference>
<reference evidence="2 3" key="1">
    <citation type="submission" date="2024-08" db="EMBL/GenBank/DDBJ databases">
        <authorList>
            <person name="Arias E."/>
        </authorList>
    </citation>
    <scope>NUCLEOTIDE SEQUENCE [LARGE SCALE GENOMIC DNA]</scope>
    <source>
        <strain evidence="2 3">FAM 24106</strain>
    </source>
</reference>
<sequence length="190" mass="21121">MQKKNENKFKSFVEKNKIVSILVALFLFIGIATPITYAYLQDSTPAVTNTFTPGKVATEIEETFDGSEKKDVKIENTENVPAYLRAAIIVNWVDADGDYAAEVPVLDEDYEIVINNTDWFEKDGYYYHKTAVDPGKSTSVLINIAKPLKEKEDYSLSIEILGSGIQAMPDQAVEETWDVQVINGQLGGGE</sequence>
<comment type="caution">
    <text evidence="2">The sequence shown here is derived from an EMBL/GenBank/DDBJ whole genome shotgun (WGS) entry which is preliminary data.</text>
</comment>
<feature type="transmembrane region" description="Helical" evidence="1">
    <location>
        <begin position="21"/>
        <end position="40"/>
    </location>
</feature>
<keyword evidence="1" id="KW-1133">Transmembrane helix</keyword>
<dbReference type="EMBL" id="JBGQQK010000041">
    <property type="protein sequence ID" value="MFL2103780.1"/>
    <property type="molecule type" value="Genomic_DNA"/>
</dbReference>
<organism evidence="2 3">
    <name type="scientific">Marinilactibacillus psychrotolerans</name>
    <dbReference type="NCBI Taxonomy" id="191770"/>
    <lineage>
        <taxon>Bacteria</taxon>
        <taxon>Bacillati</taxon>
        <taxon>Bacillota</taxon>
        <taxon>Bacilli</taxon>
        <taxon>Lactobacillales</taxon>
        <taxon>Carnobacteriaceae</taxon>
        <taxon>Marinilactibacillus</taxon>
    </lineage>
</organism>
<name>A0ABW8ULI3_9LACT</name>